<protein>
    <submittedName>
        <fullName evidence="1">Uncharacterized protein</fullName>
    </submittedName>
</protein>
<name>A0A0A5HX05_PHOS4</name>
<dbReference type="AlphaFoldDB" id="A0A0A5HX05"/>
<proteinExistence type="predicted"/>
<comment type="caution">
    <text evidence="1">The sequence shown here is derived from an EMBL/GenBank/DDBJ whole genome shotgun (WGS) entry which is preliminary data.</text>
</comment>
<organism evidence="1 2">
    <name type="scientific">Photobacterium sp. (strain ATCC 43367)</name>
    <dbReference type="NCBI Taxonomy" id="379097"/>
    <lineage>
        <taxon>Bacteria</taxon>
        <taxon>Pseudomonadati</taxon>
        <taxon>Pseudomonadota</taxon>
        <taxon>Gammaproteobacteria</taxon>
        <taxon>Vibrionales</taxon>
        <taxon>Vibrionaceae</taxon>
        <taxon>Vibrio</taxon>
        <taxon>Vibrio oreintalis group</taxon>
    </lineage>
</organism>
<reference evidence="1 2" key="1">
    <citation type="submission" date="2014-10" db="EMBL/GenBank/DDBJ databases">
        <title>Genome sequencing of Vibrio sinaloensis T08.</title>
        <authorList>
            <person name="Chan K.-G."/>
            <person name="Mohamad N.I."/>
        </authorList>
    </citation>
    <scope>NUCLEOTIDE SEQUENCE [LARGE SCALE GENOMIC DNA]</scope>
    <source>
        <strain evidence="1 2">T08</strain>
    </source>
</reference>
<dbReference type="Proteomes" id="UP000030451">
    <property type="component" value="Unassembled WGS sequence"/>
</dbReference>
<evidence type="ECO:0000313" key="1">
    <source>
        <dbReference type="EMBL" id="KGY08036.1"/>
    </source>
</evidence>
<evidence type="ECO:0000313" key="2">
    <source>
        <dbReference type="Proteomes" id="UP000030451"/>
    </source>
</evidence>
<dbReference type="EMBL" id="JRWP01000029">
    <property type="protein sequence ID" value="KGY08036.1"/>
    <property type="molecule type" value="Genomic_DNA"/>
</dbReference>
<dbReference type="RefSeq" id="WP_038191590.1">
    <property type="nucleotide sequence ID" value="NZ_JRWP01000029.1"/>
</dbReference>
<dbReference type="OrthoDB" id="1237440at2"/>
<sequence length="406" mass="46986">MFKVEYLVLADIKKTQCKTISALKSLLQADSDVSIERNKVTFKKHSSDIKIKSGKNDEKSHIYFNVCLVCKLEEDLDDFSFLLKSVRKSLSFVSKSTYVVWDDLSLYYSGQAYPKLFEIENLMRVLITKFMLTKVGLGWTKDRVPTDVQQSINANNTDVNYLNNVDFIQLKNFLFSENYPNHKDSLIKKLKAAKDFTELELDDIKSLIPESNWERFFQPLVGCEADFLKKRWEQLYELRCKVAHNKDFTKSNLKDVSRLTQELKPILEKALSSVESITITEEEKDSVFENVITIYDIEFGKYMARIQRLEDVMRAFIQLFGIDIPNKHRSSLLELQKALAPIGILSEEQLNTINSARQIRNKIVHDTFATDPREVIETQHELEKLIITLEDLFTQFSGASGNTKNT</sequence>
<gene>
    <name evidence="1" type="ORF">NM06_14095</name>
</gene>
<accession>A0A0A5HX05</accession>